<dbReference type="InterPro" id="IPR050863">
    <property type="entry name" value="CenT-Element_Derived"/>
</dbReference>
<reference evidence="5" key="3">
    <citation type="submission" date="2025-09" db="UniProtKB">
        <authorList>
            <consortium name="Ensembl"/>
        </authorList>
    </citation>
    <scope>IDENTIFICATION</scope>
</reference>
<reference evidence="5" key="2">
    <citation type="submission" date="2025-08" db="UniProtKB">
        <authorList>
            <consortium name="Ensembl"/>
        </authorList>
    </citation>
    <scope>IDENTIFICATION</scope>
</reference>
<dbReference type="InterPro" id="IPR004875">
    <property type="entry name" value="DDE_SF_endonuclease_dom"/>
</dbReference>
<keyword evidence="3" id="KW-0539">Nucleus</keyword>
<dbReference type="InterPro" id="IPR007889">
    <property type="entry name" value="HTH_Psq"/>
</dbReference>
<reference evidence="5 6" key="1">
    <citation type="submission" date="2019-04" db="EMBL/GenBank/DDBJ databases">
        <authorList>
            <consortium name="Wellcome Sanger Institute Data Sharing"/>
        </authorList>
    </citation>
    <scope>NUCLEOTIDE SEQUENCE [LARGE SCALE GENOMIC DNA]</scope>
</reference>
<dbReference type="OrthoDB" id="125347at2759"/>
<feature type="domain" description="HTH CENPB-type" evidence="4">
    <location>
        <begin position="77"/>
        <end position="160"/>
    </location>
</feature>
<dbReference type="Gene3D" id="3.30.420.10">
    <property type="entry name" value="Ribonuclease H-like superfamily/Ribonuclease H"/>
    <property type="match status" value="1"/>
</dbReference>
<dbReference type="SMART" id="SM00674">
    <property type="entry name" value="CENPB"/>
    <property type="match status" value="1"/>
</dbReference>
<dbReference type="Pfam" id="PF03184">
    <property type="entry name" value="DDE_1"/>
    <property type="match status" value="1"/>
</dbReference>
<dbReference type="InterPro" id="IPR006600">
    <property type="entry name" value="HTH_CenpB_DNA-bd_dom"/>
</dbReference>
<evidence type="ECO:0000259" key="4">
    <source>
        <dbReference type="PROSITE" id="PS51253"/>
    </source>
</evidence>
<evidence type="ECO:0000313" key="6">
    <source>
        <dbReference type="Proteomes" id="UP000694397"/>
    </source>
</evidence>
<evidence type="ECO:0000256" key="2">
    <source>
        <dbReference type="ARBA" id="ARBA00023125"/>
    </source>
</evidence>
<dbReference type="Pfam" id="PF04218">
    <property type="entry name" value="CENP-B_N"/>
    <property type="match status" value="1"/>
</dbReference>
<dbReference type="InterPro" id="IPR009057">
    <property type="entry name" value="Homeodomain-like_sf"/>
</dbReference>
<sequence>PRLSPAAKTSEKDKLKRKNITLKDKLEIIKRIECGEKQKDIIASTGLTGSTIYTIFQNKEKIKQSAETLIGGYKLSKVSRSRHSILERMELLLLRWIEEQNTKGVLLSAMLIQEKALSLFEGLKKKMLDEGDQTVKYVEFAASRGWFDRFRQRGFLHTLRLSNEAASPDTESAATFLDQLLEGGYDARQVFNMDETGLFWKRLPSKTFMSQEEKKVPSHKPSKDRLALLLGGNLKGDVKLKPLLVYHSENPRALKGMLRSVLPVIWRSNHKSWVTQDVFMDYVRSYFSPFVEKYCRENSLPNKALLIIDNAPCHPVGTILYADNIEVVFLPPQTTSLLQPMDQGIIATFKSYYLQIVMRHFRNESKSGRSLMDIWKDFSIKVALRFIAEAWDCISPETMNVAWMKLCPRHVYCARGFKHDELQSESRMKIVKLAKEAGFKDVGEDDVEDVLSSHNQEPTHKELVELEKVRKSEEENEELEEVTEFREINMKMLQEIFDLEQQLNDKIASYDDDIERSIFVQNSLKETLNPYHVLYEKKLRHGQQPRILHYFLVGQEEKEAGEEQHVEEH</sequence>
<name>A0A8C9VDH0_SCLFO</name>
<proteinExistence type="predicted"/>
<dbReference type="GeneTree" id="ENSGT00940000163154"/>
<keyword evidence="6" id="KW-1185">Reference proteome</keyword>
<dbReference type="Ensembl" id="ENSSFOT00015051751.1">
    <property type="protein sequence ID" value="ENSSFOP00015044466.1"/>
    <property type="gene ID" value="ENSSFOG00015029655.1"/>
</dbReference>
<dbReference type="PANTHER" id="PTHR19303">
    <property type="entry name" value="TRANSPOSON"/>
    <property type="match status" value="1"/>
</dbReference>
<evidence type="ECO:0000256" key="1">
    <source>
        <dbReference type="ARBA" id="ARBA00004123"/>
    </source>
</evidence>
<dbReference type="GO" id="GO:0003677">
    <property type="term" value="F:DNA binding"/>
    <property type="evidence" value="ECO:0007669"/>
    <property type="project" value="UniProtKB-KW"/>
</dbReference>
<dbReference type="GO" id="GO:0005634">
    <property type="term" value="C:nucleus"/>
    <property type="evidence" value="ECO:0007669"/>
    <property type="project" value="UniProtKB-SubCell"/>
</dbReference>
<dbReference type="Pfam" id="PF03221">
    <property type="entry name" value="HTH_Tnp_Tc5"/>
    <property type="match status" value="1"/>
</dbReference>
<dbReference type="PROSITE" id="PS51253">
    <property type="entry name" value="HTH_CENPB"/>
    <property type="match status" value="1"/>
</dbReference>
<evidence type="ECO:0000313" key="5">
    <source>
        <dbReference type="Ensembl" id="ENSSFOP00015044466.1"/>
    </source>
</evidence>
<evidence type="ECO:0000256" key="3">
    <source>
        <dbReference type="ARBA" id="ARBA00023242"/>
    </source>
</evidence>
<comment type="subcellular location">
    <subcellularLocation>
        <location evidence="1">Nucleus</location>
    </subcellularLocation>
</comment>
<dbReference type="SUPFAM" id="SSF46689">
    <property type="entry name" value="Homeodomain-like"/>
    <property type="match status" value="2"/>
</dbReference>
<dbReference type="Gene3D" id="1.10.10.60">
    <property type="entry name" value="Homeodomain-like"/>
    <property type="match status" value="2"/>
</dbReference>
<keyword evidence="2" id="KW-0238">DNA-binding</keyword>
<dbReference type="AlphaFoldDB" id="A0A8C9VDH0"/>
<dbReference type="InterPro" id="IPR036397">
    <property type="entry name" value="RNaseH_sf"/>
</dbReference>
<accession>A0A8C9VDH0</accession>
<protein>
    <recommendedName>
        <fullName evidence="4">HTH CENPB-type domain-containing protein</fullName>
    </recommendedName>
</protein>
<organism evidence="5 6">
    <name type="scientific">Scleropages formosus</name>
    <name type="common">Asian bonytongue</name>
    <name type="synonym">Osteoglossum formosum</name>
    <dbReference type="NCBI Taxonomy" id="113540"/>
    <lineage>
        <taxon>Eukaryota</taxon>
        <taxon>Metazoa</taxon>
        <taxon>Chordata</taxon>
        <taxon>Craniata</taxon>
        <taxon>Vertebrata</taxon>
        <taxon>Euteleostomi</taxon>
        <taxon>Actinopterygii</taxon>
        <taxon>Neopterygii</taxon>
        <taxon>Teleostei</taxon>
        <taxon>Osteoglossocephala</taxon>
        <taxon>Osteoglossomorpha</taxon>
        <taxon>Osteoglossiformes</taxon>
        <taxon>Osteoglossidae</taxon>
        <taxon>Scleropages</taxon>
    </lineage>
</organism>
<dbReference type="Proteomes" id="UP000694397">
    <property type="component" value="Chromosome 18"/>
</dbReference>
<dbReference type="PANTHER" id="PTHR19303:SF26">
    <property type="entry name" value="TIGGER TRANSPOSABLE ELEMENT-DERIVED PROTEIN 1"/>
    <property type="match status" value="1"/>
</dbReference>